<reference evidence="1 2" key="1">
    <citation type="journal article" date="2013" name="Nat. Genet.">
        <title>The genome of the hydatid tapeworm Echinococcus granulosus.</title>
        <authorList>
            <person name="Zheng H."/>
            <person name="Zhang W."/>
            <person name="Zhang L."/>
            <person name="Zhang Z."/>
            <person name="Li J."/>
            <person name="Lu G."/>
            <person name="Zhu Y."/>
            <person name="Wang Y."/>
            <person name="Huang Y."/>
            <person name="Liu J."/>
            <person name="Kang H."/>
            <person name="Chen J."/>
            <person name="Wang L."/>
            <person name="Chen A."/>
            <person name="Yu S."/>
            <person name="Gao Z."/>
            <person name="Jin L."/>
            <person name="Gu W."/>
            <person name="Wang Z."/>
            <person name="Zhao L."/>
            <person name="Shi B."/>
            <person name="Wen H."/>
            <person name="Lin R."/>
            <person name="Jones M.K."/>
            <person name="Brejova B."/>
            <person name="Vinar T."/>
            <person name="Zhao G."/>
            <person name="McManus D.P."/>
            <person name="Chen Z."/>
            <person name="Zhou Y."/>
            <person name="Wang S."/>
        </authorList>
    </citation>
    <scope>NUCLEOTIDE SEQUENCE [LARGE SCALE GENOMIC DNA]</scope>
</reference>
<dbReference type="GeneID" id="36343542"/>
<dbReference type="AlphaFoldDB" id="W6U9T9"/>
<gene>
    <name evidence="1" type="ORF">EGR_07827</name>
</gene>
<dbReference type="RefSeq" id="XP_024348487.1">
    <property type="nucleotide sequence ID" value="XM_024497076.1"/>
</dbReference>
<dbReference type="KEGG" id="egl:EGR_07827"/>
<dbReference type="Proteomes" id="UP000019149">
    <property type="component" value="Unassembled WGS sequence"/>
</dbReference>
<evidence type="ECO:0000313" key="2">
    <source>
        <dbReference type="Proteomes" id="UP000019149"/>
    </source>
</evidence>
<keyword evidence="2" id="KW-1185">Reference proteome</keyword>
<dbReference type="CTD" id="36343542"/>
<proteinExistence type="predicted"/>
<name>W6U9T9_ECHGR</name>
<comment type="caution">
    <text evidence="1">The sequence shown here is derived from an EMBL/GenBank/DDBJ whole genome shotgun (WGS) entry which is preliminary data.</text>
</comment>
<evidence type="ECO:0000313" key="1">
    <source>
        <dbReference type="EMBL" id="EUB57291.1"/>
    </source>
</evidence>
<sequence length="52" mass="5749">MVAFKYPTLHIHHMDGLAQIEINVPGRLPPTDKRLHIEGCPISAAVSIVDFV</sequence>
<dbReference type="EMBL" id="APAU02000088">
    <property type="protein sequence ID" value="EUB57291.1"/>
    <property type="molecule type" value="Genomic_DNA"/>
</dbReference>
<protein>
    <submittedName>
        <fullName evidence="1">Uncharacterized protein</fullName>
    </submittedName>
</protein>
<accession>W6U9T9</accession>
<organism evidence="1 2">
    <name type="scientific">Echinococcus granulosus</name>
    <name type="common">Hydatid tapeworm</name>
    <dbReference type="NCBI Taxonomy" id="6210"/>
    <lineage>
        <taxon>Eukaryota</taxon>
        <taxon>Metazoa</taxon>
        <taxon>Spiralia</taxon>
        <taxon>Lophotrochozoa</taxon>
        <taxon>Platyhelminthes</taxon>
        <taxon>Cestoda</taxon>
        <taxon>Eucestoda</taxon>
        <taxon>Cyclophyllidea</taxon>
        <taxon>Taeniidae</taxon>
        <taxon>Echinococcus</taxon>
        <taxon>Echinococcus granulosus group</taxon>
    </lineage>
</organism>